<organism evidence="1">
    <name type="scientific">Xanthomonas hortorum pv. gardneri</name>
    <dbReference type="NCBI Taxonomy" id="2754056"/>
    <lineage>
        <taxon>Bacteria</taxon>
        <taxon>Pseudomonadati</taxon>
        <taxon>Pseudomonadota</taxon>
        <taxon>Gammaproteobacteria</taxon>
        <taxon>Lysobacterales</taxon>
        <taxon>Lysobacteraceae</taxon>
        <taxon>Xanthomonas</taxon>
    </lineage>
</organism>
<protein>
    <recommendedName>
        <fullName evidence="2">DUF3247 domain-containing protein</fullName>
    </recommendedName>
</protein>
<dbReference type="STRING" id="90270.BI317_03680"/>
<dbReference type="Pfam" id="PF11607">
    <property type="entry name" value="DUF3247"/>
    <property type="match status" value="1"/>
</dbReference>
<name>A0A0G8K1T9_9XANT</name>
<dbReference type="RefSeq" id="WP_006452570.1">
    <property type="nucleotide sequence ID" value="NZ_CP018728.1"/>
</dbReference>
<accession>A0A0G8K1T9</accession>
<dbReference type="Gene3D" id="2.30.30.720">
    <property type="entry name" value="Protein of unknown function (DUF3247)"/>
    <property type="match status" value="1"/>
</dbReference>
<reference evidence="1" key="1">
    <citation type="submission" date="2020-07" db="EMBL/GenBank/DDBJ databases">
        <authorList>
            <person name="Pothier F. J."/>
        </authorList>
    </citation>
    <scope>NUCLEOTIDE SEQUENCE</scope>
    <source>
        <strain evidence="1">CFBP 8129</strain>
    </source>
</reference>
<dbReference type="GeneID" id="55513382"/>
<dbReference type="InterPro" id="IPR021649">
    <property type="entry name" value="DUF3247"/>
</dbReference>
<sequence>MSKYAPNVYSEQVQIATLEHWVSLLGGQERVQIELDDGSTISGTVAVRPTIQTYLDAQQREGINGQLRLDHLDAAQEPQWIWMDRIVAVHPLPVGIAPQPTP</sequence>
<dbReference type="AlphaFoldDB" id="A0A0G8K1T9"/>
<dbReference type="EMBL" id="LR828253">
    <property type="protein sequence ID" value="CAD0352884.1"/>
    <property type="molecule type" value="Genomic_DNA"/>
</dbReference>
<dbReference type="EMBL" id="LR828253">
    <property type="protein sequence ID" value="CAD0352890.1"/>
    <property type="molecule type" value="Genomic_DNA"/>
</dbReference>
<dbReference type="OrthoDB" id="5958099at2"/>
<proteinExistence type="predicted"/>
<gene>
    <name evidence="1" type="ORF">CFBP8129_38140</name>
</gene>
<evidence type="ECO:0000313" key="1">
    <source>
        <dbReference type="EMBL" id="CAD0352884.1"/>
    </source>
</evidence>
<evidence type="ECO:0008006" key="2">
    <source>
        <dbReference type="Google" id="ProtNLM"/>
    </source>
</evidence>